<keyword evidence="1" id="KW-0472">Membrane</keyword>
<evidence type="ECO:0000256" key="1">
    <source>
        <dbReference type="SAM" id="Phobius"/>
    </source>
</evidence>
<evidence type="ECO:0000313" key="3">
    <source>
        <dbReference type="Proteomes" id="UP001597214"/>
    </source>
</evidence>
<proteinExistence type="predicted"/>
<dbReference type="Pfam" id="PF04854">
    <property type="entry name" value="DUF624"/>
    <property type="match status" value="1"/>
</dbReference>
<reference evidence="3" key="1">
    <citation type="journal article" date="2019" name="Int. J. Syst. Evol. Microbiol.">
        <title>The Global Catalogue of Microorganisms (GCM) 10K type strain sequencing project: providing services to taxonomists for standard genome sequencing and annotation.</title>
        <authorList>
            <consortium name="The Broad Institute Genomics Platform"/>
            <consortium name="The Broad Institute Genome Sequencing Center for Infectious Disease"/>
            <person name="Wu L."/>
            <person name="Ma J."/>
        </authorList>
    </citation>
    <scope>NUCLEOTIDE SEQUENCE [LARGE SCALE GENOMIC DNA]</scope>
    <source>
        <strain evidence="3">CCUG 49339</strain>
    </source>
</reference>
<keyword evidence="3" id="KW-1185">Reference proteome</keyword>
<comment type="caution">
    <text evidence="2">The sequence shown here is derived from an EMBL/GenBank/DDBJ whole genome shotgun (WGS) entry which is preliminary data.</text>
</comment>
<feature type="transmembrane region" description="Helical" evidence="1">
    <location>
        <begin position="106"/>
        <end position="129"/>
    </location>
</feature>
<feature type="transmembrane region" description="Helical" evidence="1">
    <location>
        <begin position="20"/>
        <end position="41"/>
    </location>
</feature>
<protein>
    <submittedName>
        <fullName evidence="2">YesL family protein</fullName>
    </submittedName>
</protein>
<feature type="transmembrane region" description="Helical" evidence="1">
    <location>
        <begin position="150"/>
        <end position="170"/>
    </location>
</feature>
<dbReference type="EMBL" id="JBHUEM010000003">
    <property type="protein sequence ID" value="MFD1735443.1"/>
    <property type="molecule type" value="Genomic_DNA"/>
</dbReference>
<organism evidence="2 3">
    <name type="scientific">Bacillus salitolerans</name>
    <dbReference type="NCBI Taxonomy" id="1437434"/>
    <lineage>
        <taxon>Bacteria</taxon>
        <taxon>Bacillati</taxon>
        <taxon>Bacillota</taxon>
        <taxon>Bacilli</taxon>
        <taxon>Bacillales</taxon>
        <taxon>Bacillaceae</taxon>
        <taxon>Bacillus</taxon>
    </lineage>
</organism>
<dbReference type="RefSeq" id="WP_377926542.1">
    <property type="nucleotide sequence ID" value="NZ_JBHUEM010000003.1"/>
</dbReference>
<dbReference type="Proteomes" id="UP001597214">
    <property type="component" value="Unassembled WGS sequence"/>
</dbReference>
<dbReference type="InterPro" id="IPR006938">
    <property type="entry name" value="DUF624"/>
</dbReference>
<accession>A0ABW4LL10</accession>
<gene>
    <name evidence="2" type="ORF">ACFSCX_02600</name>
</gene>
<feature type="transmembrane region" description="Helical" evidence="1">
    <location>
        <begin position="176"/>
        <end position="194"/>
    </location>
</feature>
<keyword evidence="1" id="KW-1133">Transmembrane helix</keyword>
<evidence type="ECO:0000313" key="2">
    <source>
        <dbReference type="EMBL" id="MFD1735443.1"/>
    </source>
</evidence>
<name>A0ABW4LL10_9BACI</name>
<sequence length="206" mass="24189">MGVEGLIRKLYEVAEFVTRLMFINLLWILFILVGFGIAGFFPSTAAMFTVIREWLNGKEDTPLFNMFWGNYKRYFLQANYIGFLLLILGLILYIDLRFFQSSDQLLFQLLSFLFFFLLIVYFATLLYIFPVFVHFDYKTIDYIKHSFIMALGRPLTTLVMIIGSILILIVLYYFHILILFIGGAFMSYVLIWIAQKSFPLDNSTEN</sequence>
<keyword evidence="1" id="KW-0812">Transmembrane</keyword>
<feature type="transmembrane region" description="Helical" evidence="1">
    <location>
        <begin position="74"/>
        <end position="94"/>
    </location>
</feature>